<dbReference type="EC" id="3.4.24.86" evidence="4"/>
<organism evidence="4 5">
    <name type="scientific">Acanthosepion pharaonis</name>
    <name type="common">Pharaoh cuttlefish</name>
    <name type="synonym">Sepia pharaonis</name>
    <dbReference type="NCBI Taxonomy" id="158019"/>
    <lineage>
        <taxon>Eukaryota</taxon>
        <taxon>Metazoa</taxon>
        <taxon>Spiralia</taxon>
        <taxon>Lophotrochozoa</taxon>
        <taxon>Mollusca</taxon>
        <taxon>Cephalopoda</taxon>
        <taxon>Coleoidea</taxon>
        <taxon>Decapodiformes</taxon>
        <taxon>Sepiida</taxon>
        <taxon>Sepiina</taxon>
        <taxon>Sepiidae</taxon>
        <taxon>Acanthosepion</taxon>
    </lineage>
</organism>
<dbReference type="PROSITE" id="PS50215">
    <property type="entry name" value="ADAM_MEPRO"/>
    <property type="match status" value="1"/>
</dbReference>
<dbReference type="Gene3D" id="3.40.390.10">
    <property type="entry name" value="Collagenase (Catalytic Domain)"/>
    <property type="match status" value="1"/>
</dbReference>
<dbReference type="Pfam" id="PF13688">
    <property type="entry name" value="Reprolysin_5"/>
    <property type="match status" value="1"/>
</dbReference>
<dbReference type="Proteomes" id="UP000597762">
    <property type="component" value="Unassembled WGS sequence"/>
</dbReference>
<keyword evidence="5" id="KW-1185">Reference proteome</keyword>
<dbReference type="AlphaFoldDB" id="A0A812B3J0"/>
<evidence type="ECO:0000259" key="3">
    <source>
        <dbReference type="PROSITE" id="PS50215"/>
    </source>
</evidence>
<comment type="caution">
    <text evidence="1">Lacks conserved residue(s) required for the propagation of feature annotation.</text>
</comment>
<keyword evidence="2" id="KW-0732">Signal</keyword>
<gene>
    <name evidence="4" type="ORF">SPHA_10458</name>
</gene>
<name>A0A812B3J0_ACAPH</name>
<evidence type="ECO:0000313" key="4">
    <source>
        <dbReference type="EMBL" id="CAE1169107.1"/>
    </source>
</evidence>
<dbReference type="GO" id="GO:0005886">
    <property type="term" value="C:plasma membrane"/>
    <property type="evidence" value="ECO:0007669"/>
    <property type="project" value="TreeGrafter"/>
</dbReference>
<dbReference type="OrthoDB" id="2131567at2759"/>
<dbReference type="InterPro" id="IPR024079">
    <property type="entry name" value="MetalloPept_cat_dom_sf"/>
</dbReference>
<sequence>MLALRLGFQCIFLVFCLTNAPFPVSGNIQTKLKYFETLKAADIHVITKRSIDTNPQAHLKFVNLKGLGRDFSFYLQTSPSILTSDFKAVTVDAYGRKTPISVNKNSFYSGALRDEPNSHVEATWENDNLLATISVPNEIYTVEPAWRHLPYSTNHSMIIYKASDVIKSFKNSRNQHHRICGFKRGVTVSEKEYEDSLAESAYYRTSGSENRSSAAFYQHEYHQSKRRSKRYTKKVHNTCELMVVADYKFYSGVGNKDLLNTANYLIHILRKVDTIYRTTLWDEKAGLINYGIKIKYMSIHREYSNHAQDYNYNKTWEITPLLQAFSRKLEFNKYCLAHLFTYQKFNDGVLGLAYIASSRRNTYGGICSPLYRKQTSFGVDILSLNTGWSSSMNTYGARILTQEADLVTAHGQYKQ</sequence>
<accession>A0A812B3J0</accession>
<reference evidence="4" key="1">
    <citation type="submission" date="2021-01" db="EMBL/GenBank/DDBJ databases">
        <authorList>
            <person name="Li R."/>
            <person name="Bekaert M."/>
        </authorList>
    </citation>
    <scope>NUCLEOTIDE SEQUENCE</scope>
    <source>
        <strain evidence="4">Farmed</strain>
    </source>
</reference>
<dbReference type="InterPro" id="IPR051489">
    <property type="entry name" value="ADAM_Metalloproteinase"/>
</dbReference>
<evidence type="ECO:0000256" key="1">
    <source>
        <dbReference type="PROSITE-ProRule" id="PRU00276"/>
    </source>
</evidence>
<keyword evidence="4" id="KW-0378">Hydrolase</keyword>
<protein>
    <submittedName>
        <fullName evidence="4">ADAM17</fullName>
        <ecNumber evidence="4">3.4.24.86</ecNumber>
    </submittedName>
</protein>
<dbReference type="EMBL" id="CAHIKZ030000336">
    <property type="protein sequence ID" value="CAE1169107.1"/>
    <property type="molecule type" value="Genomic_DNA"/>
</dbReference>
<evidence type="ECO:0000256" key="2">
    <source>
        <dbReference type="SAM" id="SignalP"/>
    </source>
</evidence>
<evidence type="ECO:0000313" key="5">
    <source>
        <dbReference type="Proteomes" id="UP000597762"/>
    </source>
</evidence>
<dbReference type="GO" id="GO:0006509">
    <property type="term" value="P:membrane protein ectodomain proteolysis"/>
    <property type="evidence" value="ECO:0007669"/>
    <property type="project" value="TreeGrafter"/>
</dbReference>
<comment type="caution">
    <text evidence="4">The sequence shown here is derived from an EMBL/GenBank/DDBJ whole genome shotgun (WGS) entry which is preliminary data.</text>
</comment>
<feature type="signal peptide" evidence="2">
    <location>
        <begin position="1"/>
        <end position="26"/>
    </location>
</feature>
<feature type="chain" id="PRO_5032425671" evidence="2">
    <location>
        <begin position="27"/>
        <end position="415"/>
    </location>
</feature>
<dbReference type="GO" id="GO:0007219">
    <property type="term" value="P:Notch signaling pathway"/>
    <property type="evidence" value="ECO:0007669"/>
    <property type="project" value="TreeGrafter"/>
</dbReference>
<feature type="domain" description="Peptidase M12B" evidence="3">
    <location>
        <begin position="237"/>
        <end position="381"/>
    </location>
</feature>
<dbReference type="GO" id="GO:0004222">
    <property type="term" value="F:metalloendopeptidase activity"/>
    <property type="evidence" value="ECO:0007669"/>
    <property type="project" value="InterPro"/>
</dbReference>
<dbReference type="PANTHER" id="PTHR45702">
    <property type="entry name" value="ADAM10/ADAM17 METALLOPEPTIDASE FAMILY MEMBER"/>
    <property type="match status" value="1"/>
</dbReference>
<dbReference type="InterPro" id="IPR001590">
    <property type="entry name" value="Peptidase_M12B"/>
</dbReference>
<dbReference type="PANTHER" id="PTHR45702:SF6">
    <property type="entry name" value="DISINTEGRIN AND METALLOPROTEINASE DOMAIN-CONTAINING PROTEIN 17"/>
    <property type="match status" value="1"/>
</dbReference>
<proteinExistence type="predicted"/>
<dbReference type="SUPFAM" id="SSF55486">
    <property type="entry name" value="Metalloproteases ('zincins'), catalytic domain"/>
    <property type="match status" value="1"/>
</dbReference>